<gene>
    <name evidence="14" type="ORF">JIN87_05905</name>
</gene>
<evidence type="ECO:0000313" key="14">
    <source>
        <dbReference type="EMBL" id="MBK1876394.1"/>
    </source>
</evidence>
<dbReference type="SUPFAM" id="SSF49452">
    <property type="entry name" value="Starch-binding domain-like"/>
    <property type="match status" value="1"/>
</dbReference>
<proteinExistence type="inferred from homology"/>
<feature type="compositionally biased region" description="Polar residues" evidence="10">
    <location>
        <begin position="696"/>
        <end position="705"/>
    </location>
</feature>
<evidence type="ECO:0000259" key="13">
    <source>
        <dbReference type="Pfam" id="PF07715"/>
    </source>
</evidence>
<comment type="similarity">
    <text evidence="8 9">Belongs to the TonB-dependent receptor family.</text>
</comment>
<evidence type="ECO:0000256" key="4">
    <source>
        <dbReference type="ARBA" id="ARBA00022692"/>
    </source>
</evidence>
<dbReference type="InterPro" id="IPR036942">
    <property type="entry name" value="Beta-barrel_TonB_sf"/>
</dbReference>
<feature type="domain" description="TonB-dependent receptor-like beta-barrel" evidence="12">
    <location>
        <begin position="446"/>
        <end position="895"/>
    </location>
</feature>
<dbReference type="InterPro" id="IPR010104">
    <property type="entry name" value="TonB_rcpt_bac"/>
</dbReference>
<dbReference type="RefSeq" id="WP_200354608.1">
    <property type="nucleotide sequence ID" value="NZ_JAENIL010000008.1"/>
</dbReference>
<comment type="caution">
    <text evidence="14">The sequence shown here is derived from an EMBL/GenBank/DDBJ whole genome shotgun (WGS) entry which is preliminary data.</text>
</comment>
<evidence type="ECO:0000256" key="8">
    <source>
        <dbReference type="PROSITE-ProRule" id="PRU01360"/>
    </source>
</evidence>
<feature type="chain" id="PRO_5037510005" evidence="11">
    <location>
        <begin position="24"/>
        <end position="928"/>
    </location>
</feature>
<organism evidence="14 15">
    <name type="scientific">Pelagicoccus mobilis</name>
    <dbReference type="NCBI Taxonomy" id="415221"/>
    <lineage>
        <taxon>Bacteria</taxon>
        <taxon>Pseudomonadati</taxon>
        <taxon>Verrucomicrobiota</taxon>
        <taxon>Opitutia</taxon>
        <taxon>Puniceicoccales</taxon>
        <taxon>Pelagicoccaceae</taxon>
        <taxon>Pelagicoccus</taxon>
    </lineage>
</organism>
<keyword evidence="11" id="KW-0732">Signal</keyword>
<accession>A0A934VQD9</accession>
<keyword evidence="5 9" id="KW-0798">TonB box</keyword>
<dbReference type="Pfam" id="PF00593">
    <property type="entry name" value="TonB_dep_Rec_b-barrel"/>
    <property type="match status" value="1"/>
</dbReference>
<dbReference type="GO" id="GO:0030246">
    <property type="term" value="F:carbohydrate binding"/>
    <property type="evidence" value="ECO:0007669"/>
    <property type="project" value="InterPro"/>
</dbReference>
<evidence type="ECO:0000256" key="9">
    <source>
        <dbReference type="RuleBase" id="RU003357"/>
    </source>
</evidence>
<keyword evidence="4 8" id="KW-0812">Transmembrane</keyword>
<evidence type="ECO:0000256" key="10">
    <source>
        <dbReference type="SAM" id="MobiDB-lite"/>
    </source>
</evidence>
<evidence type="ECO:0000256" key="5">
    <source>
        <dbReference type="ARBA" id="ARBA00023077"/>
    </source>
</evidence>
<feature type="signal peptide" evidence="11">
    <location>
        <begin position="1"/>
        <end position="23"/>
    </location>
</feature>
<evidence type="ECO:0000256" key="6">
    <source>
        <dbReference type="ARBA" id="ARBA00023136"/>
    </source>
</evidence>
<dbReference type="Pfam" id="PF13715">
    <property type="entry name" value="CarbopepD_reg_2"/>
    <property type="match status" value="1"/>
</dbReference>
<keyword evidence="15" id="KW-1185">Reference proteome</keyword>
<keyword evidence="3 8" id="KW-1134">Transmembrane beta strand</keyword>
<dbReference type="InterPro" id="IPR039426">
    <property type="entry name" value="TonB-dep_rcpt-like"/>
</dbReference>
<dbReference type="Gene3D" id="2.170.130.10">
    <property type="entry name" value="TonB-dependent receptor, plug domain"/>
    <property type="match status" value="1"/>
</dbReference>
<dbReference type="AlphaFoldDB" id="A0A934VQD9"/>
<keyword evidence="2 8" id="KW-0813">Transport</keyword>
<reference evidence="14" key="1">
    <citation type="submission" date="2021-01" db="EMBL/GenBank/DDBJ databases">
        <title>Modified the classification status of verrucomicrobia.</title>
        <authorList>
            <person name="Feng X."/>
        </authorList>
    </citation>
    <scope>NUCLEOTIDE SEQUENCE</scope>
    <source>
        <strain evidence="14">KCTC 13126</strain>
    </source>
</reference>
<dbReference type="NCBIfam" id="TIGR01782">
    <property type="entry name" value="TonB-Xanth-Caul"/>
    <property type="match status" value="1"/>
</dbReference>
<evidence type="ECO:0000256" key="7">
    <source>
        <dbReference type="ARBA" id="ARBA00023237"/>
    </source>
</evidence>
<evidence type="ECO:0000256" key="11">
    <source>
        <dbReference type="SAM" id="SignalP"/>
    </source>
</evidence>
<dbReference type="PROSITE" id="PS52016">
    <property type="entry name" value="TONB_DEPENDENT_REC_3"/>
    <property type="match status" value="1"/>
</dbReference>
<keyword evidence="14" id="KW-0675">Receptor</keyword>
<dbReference type="Gene3D" id="2.40.170.20">
    <property type="entry name" value="TonB-dependent receptor, beta-barrel domain"/>
    <property type="match status" value="1"/>
</dbReference>
<feature type="domain" description="TonB-dependent receptor plug" evidence="13">
    <location>
        <begin position="128"/>
        <end position="231"/>
    </location>
</feature>
<dbReference type="Gene3D" id="2.60.40.1120">
    <property type="entry name" value="Carboxypeptidase-like, regulatory domain"/>
    <property type="match status" value="1"/>
</dbReference>
<evidence type="ECO:0000256" key="2">
    <source>
        <dbReference type="ARBA" id="ARBA00022448"/>
    </source>
</evidence>
<dbReference type="InterPro" id="IPR000531">
    <property type="entry name" value="Beta-barrel_TonB"/>
</dbReference>
<keyword evidence="7 8" id="KW-0998">Cell outer membrane</keyword>
<name>A0A934VQD9_9BACT</name>
<dbReference type="GO" id="GO:0009279">
    <property type="term" value="C:cell outer membrane"/>
    <property type="evidence" value="ECO:0007669"/>
    <property type="project" value="UniProtKB-SubCell"/>
</dbReference>
<dbReference type="Proteomes" id="UP000617628">
    <property type="component" value="Unassembled WGS sequence"/>
</dbReference>
<dbReference type="PANTHER" id="PTHR40980:SF4">
    <property type="entry name" value="TONB-DEPENDENT RECEPTOR-LIKE BETA-BARREL DOMAIN-CONTAINING PROTEIN"/>
    <property type="match status" value="1"/>
</dbReference>
<evidence type="ECO:0000313" key="15">
    <source>
        <dbReference type="Proteomes" id="UP000617628"/>
    </source>
</evidence>
<protein>
    <submittedName>
        <fullName evidence="14">TonB-dependent receptor</fullName>
    </submittedName>
</protein>
<feature type="region of interest" description="Disordered" evidence="10">
    <location>
        <begin position="696"/>
        <end position="719"/>
    </location>
</feature>
<sequence>MKLTTGKLFASLSAGLALNIAQAETIVGDVSAHNGYGPIEGASITVLDNGIRTASDEQGKFVIQNIAPGTYALRISYLGLGDETVSVTVEEGGIATLSAELGRDIVDLDPFVVTGVKSASARALNLQRNSSNLVNTVASDALGQFPDENAAEALQRVSGVSIERDQGEGRYVVIRGIDSDLNNISLDGVALASPEGDTRKVALDVIPTDLLDQLEIRKTFLPDMDGDAIGGSVNIKTLSPFDQGERFASAKAQLLYNDLVDETSFMFAGTYTDTFGSEGNSGYVVSTSYQEREFGSDNIEVDGPWSASEEAEDGSTGFFAPEIEFRQYDVTRERKSLSLNFEHLPNDTTRLYARGTYNYFSDEEYRHRTEIKPERGTIETLSDTTASVTGANKTDRDLKDRFEEQEILAFSLGGETRVDDWRFNYKASLSTAEENEPDRLDTDFRNGEDSDFSYDFSNSFEPRVTVDGGSDIFDPANFELDEFVAENNLTEEEEIALKFDAMRFLDFGDNPGFVKFGFKYRTKDKNRDNDVAIYSWDGDGDTPTAAGLTTTGSRYPYLTGGSAYLQYDPQAVRNLFNSEFSNLQYDDESDIDSTLADYDTTEDVLAAYGMAEIETGKWTITGGARVEQTDFETTGFELVTWEEEIDGEIEELYELNRISSDNDYTDILLSLNSRYALDDTTIIRASASNTIARPKFSDSSISTETNRTDEEVERGNPNLDPYESINLDLSFEKYNEKLGLFAANVFYKDIDSFVYMTNFDNADGFKVSTPQNGENATILGLELIWNQELGLLAEALQGFSIDTNLTFSNADAIYEEEGEEAPLLKQPEEIFNLTLSYENEHFMFRLAGTHRGEYLDSAEGDPIEDEYVDSHFQLDAKAVYKIDEQSSVFLEMINLNDEPFQAYYGSPSRMRQFETYSFSAKLGYSWKL</sequence>
<dbReference type="InterPro" id="IPR037066">
    <property type="entry name" value="Plug_dom_sf"/>
</dbReference>
<dbReference type="EMBL" id="JAENIL010000008">
    <property type="protein sequence ID" value="MBK1876394.1"/>
    <property type="molecule type" value="Genomic_DNA"/>
</dbReference>
<dbReference type="PANTHER" id="PTHR40980">
    <property type="entry name" value="PLUG DOMAIN-CONTAINING PROTEIN"/>
    <property type="match status" value="1"/>
</dbReference>
<evidence type="ECO:0000256" key="3">
    <source>
        <dbReference type="ARBA" id="ARBA00022452"/>
    </source>
</evidence>
<evidence type="ECO:0000256" key="1">
    <source>
        <dbReference type="ARBA" id="ARBA00004571"/>
    </source>
</evidence>
<dbReference type="Pfam" id="PF07715">
    <property type="entry name" value="Plug"/>
    <property type="match status" value="1"/>
</dbReference>
<dbReference type="SUPFAM" id="SSF56935">
    <property type="entry name" value="Porins"/>
    <property type="match status" value="1"/>
</dbReference>
<evidence type="ECO:0000259" key="12">
    <source>
        <dbReference type="Pfam" id="PF00593"/>
    </source>
</evidence>
<keyword evidence="6 8" id="KW-0472">Membrane</keyword>
<comment type="subcellular location">
    <subcellularLocation>
        <location evidence="1 8">Cell outer membrane</location>
        <topology evidence="1 8">Multi-pass membrane protein</topology>
    </subcellularLocation>
</comment>
<dbReference type="InterPro" id="IPR012910">
    <property type="entry name" value="Plug_dom"/>
</dbReference>
<dbReference type="InterPro" id="IPR013784">
    <property type="entry name" value="Carb-bd-like_fold"/>
</dbReference>